<dbReference type="RefSeq" id="WP_118767640.1">
    <property type="nucleotide sequence ID" value="NZ_QWKP01000205.1"/>
</dbReference>
<reference evidence="2 3" key="1">
    <citation type="submission" date="2018-08" db="EMBL/GenBank/DDBJ databases">
        <title>Cellulomonas rhizosphaerae sp. nov., a novel actinomycete isolated from soil.</title>
        <authorList>
            <person name="Tian Y."/>
        </authorList>
    </citation>
    <scope>NUCLEOTIDE SEQUENCE [LARGE SCALE GENOMIC DNA]</scope>
    <source>
        <strain evidence="2 3">NEAU-TCZ24</strain>
    </source>
</reference>
<feature type="transmembrane region" description="Helical" evidence="1">
    <location>
        <begin position="214"/>
        <end position="233"/>
    </location>
</feature>
<dbReference type="Proteomes" id="UP000283374">
    <property type="component" value="Unassembled WGS sequence"/>
</dbReference>
<evidence type="ECO:0000313" key="3">
    <source>
        <dbReference type="Proteomes" id="UP000283374"/>
    </source>
</evidence>
<dbReference type="OrthoDB" id="5243448at2"/>
<dbReference type="InterPro" id="IPR002798">
    <property type="entry name" value="SpoIIM-like"/>
</dbReference>
<name>A0A413RK69_9CELL</name>
<feature type="transmembrane region" description="Helical" evidence="1">
    <location>
        <begin position="100"/>
        <end position="121"/>
    </location>
</feature>
<keyword evidence="3" id="KW-1185">Reference proteome</keyword>
<organism evidence="2 3">
    <name type="scientific">Cellulomonas rhizosphaerae</name>
    <dbReference type="NCBI Taxonomy" id="2293719"/>
    <lineage>
        <taxon>Bacteria</taxon>
        <taxon>Bacillati</taxon>
        <taxon>Actinomycetota</taxon>
        <taxon>Actinomycetes</taxon>
        <taxon>Micrococcales</taxon>
        <taxon>Cellulomonadaceae</taxon>
        <taxon>Cellulomonas</taxon>
    </lineage>
</organism>
<proteinExistence type="predicted"/>
<sequence>MDLDAYQLVHGPAWQRLDTLTKQRRRTGAEADELVRLYQATATDLSMIRSAAPDPEMVTRLSQTLARARSAIAGTHEPAWRDVTRFVAVTLPVAMYRIRWWTVTVGALFVLLAVVAGAWVATQPDALAAMGSPAERQEYVDRAFAEYYDPGAGFAATVWTNNAWLTAQCIAAGITGIGPVYVLASNAISVGATGGVMAEAGELDLFLQLIAPHGMLELTAVFVAGAAGLRIFWAWIVPGPRTRSRALAQEARSLFTVAIGLVGVLAVSGLIEGFVTGSSLPWWLKIVIGAIALAGFWAYVLVLGRRGVRDGETGDLEADRAGYELATAG</sequence>
<feature type="transmembrane region" description="Helical" evidence="1">
    <location>
        <begin position="282"/>
        <end position="302"/>
    </location>
</feature>
<comment type="caution">
    <text evidence="2">The sequence shown here is derived from an EMBL/GenBank/DDBJ whole genome shotgun (WGS) entry which is preliminary data.</text>
</comment>
<feature type="transmembrane region" description="Helical" evidence="1">
    <location>
        <begin position="254"/>
        <end position="276"/>
    </location>
</feature>
<keyword evidence="1" id="KW-0472">Membrane</keyword>
<dbReference type="EMBL" id="QWKP01000205">
    <property type="protein sequence ID" value="RHA39369.1"/>
    <property type="molecule type" value="Genomic_DNA"/>
</dbReference>
<gene>
    <name evidence="2" type="ORF">D1825_11915</name>
</gene>
<keyword evidence="1" id="KW-1133">Transmembrane helix</keyword>
<dbReference type="Pfam" id="PF01944">
    <property type="entry name" value="SpoIIM"/>
    <property type="match status" value="1"/>
</dbReference>
<accession>A0A413RK69</accession>
<dbReference type="AlphaFoldDB" id="A0A413RK69"/>
<dbReference type="PANTHER" id="PTHR35337:SF1">
    <property type="entry name" value="SLR1478 PROTEIN"/>
    <property type="match status" value="1"/>
</dbReference>
<evidence type="ECO:0000313" key="2">
    <source>
        <dbReference type="EMBL" id="RHA39369.1"/>
    </source>
</evidence>
<keyword evidence="1" id="KW-0812">Transmembrane</keyword>
<dbReference type="PANTHER" id="PTHR35337">
    <property type="entry name" value="SLR1478 PROTEIN"/>
    <property type="match status" value="1"/>
</dbReference>
<protein>
    <submittedName>
        <fullName evidence="2">Stage II sporulation protein M</fullName>
    </submittedName>
</protein>
<evidence type="ECO:0000256" key="1">
    <source>
        <dbReference type="SAM" id="Phobius"/>
    </source>
</evidence>